<keyword evidence="11" id="KW-1185">Reference proteome</keyword>
<evidence type="ECO:0000313" key="10">
    <source>
        <dbReference type="EMBL" id="KAH0809478.1"/>
    </source>
</evidence>
<feature type="signal peptide" evidence="8">
    <location>
        <begin position="1"/>
        <end position="18"/>
    </location>
</feature>
<evidence type="ECO:0000256" key="3">
    <source>
        <dbReference type="ARBA" id="ARBA00023155"/>
    </source>
</evidence>
<dbReference type="Gene3D" id="1.10.10.60">
    <property type="entry name" value="Homeodomain-like"/>
    <property type="match status" value="1"/>
</dbReference>
<dbReference type="Proteomes" id="UP000719412">
    <property type="component" value="Unassembled WGS sequence"/>
</dbReference>
<feature type="DNA-binding region" description="Homeobox" evidence="5">
    <location>
        <begin position="370"/>
        <end position="429"/>
    </location>
</feature>
<dbReference type="SMART" id="SM00389">
    <property type="entry name" value="HOX"/>
    <property type="match status" value="1"/>
</dbReference>
<evidence type="ECO:0000256" key="2">
    <source>
        <dbReference type="ARBA" id="ARBA00023125"/>
    </source>
</evidence>
<gene>
    <name evidence="10" type="ORF">GEV33_013312</name>
</gene>
<dbReference type="GO" id="GO:0000981">
    <property type="term" value="F:DNA-binding transcription factor activity, RNA polymerase II-specific"/>
    <property type="evidence" value="ECO:0007669"/>
    <property type="project" value="InterPro"/>
</dbReference>
<dbReference type="EMBL" id="JABDTM020028113">
    <property type="protein sequence ID" value="KAH0809478.1"/>
    <property type="molecule type" value="Genomic_DNA"/>
</dbReference>
<comment type="caution">
    <text evidence="10">The sequence shown here is derived from an EMBL/GenBank/DDBJ whole genome shotgun (WGS) entry which is preliminary data.</text>
</comment>
<dbReference type="PANTHER" id="PTHR24333">
    <property type="entry name" value="HOMEO BOX HB9 LIKE A-RELATED"/>
    <property type="match status" value="1"/>
</dbReference>
<evidence type="ECO:0000256" key="4">
    <source>
        <dbReference type="ARBA" id="ARBA00023242"/>
    </source>
</evidence>
<dbReference type="InterPro" id="IPR009057">
    <property type="entry name" value="Homeodomain-like_sf"/>
</dbReference>
<dbReference type="PANTHER" id="PTHR24333:SF5">
    <property type="entry name" value="VENT HOMEOBOX"/>
    <property type="match status" value="1"/>
</dbReference>
<keyword evidence="4 5" id="KW-0539">Nucleus</keyword>
<reference evidence="10" key="1">
    <citation type="journal article" date="2020" name="J Insects Food Feed">
        <title>The yellow mealworm (Tenebrio molitor) genome: a resource for the emerging insects as food and feed industry.</title>
        <authorList>
            <person name="Eriksson T."/>
            <person name="Andere A."/>
            <person name="Kelstrup H."/>
            <person name="Emery V."/>
            <person name="Picard C."/>
        </authorList>
    </citation>
    <scope>NUCLEOTIDE SEQUENCE</scope>
    <source>
        <strain evidence="10">Stoneville</strain>
        <tissue evidence="10">Whole head</tissue>
    </source>
</reference>
<accession>A0A8J6H912</accession>
<dbReference type="GO" id="GO:0005634">
    <property type="term" value="C:nucleus"/>
    <property type="evidence" value="ECO:0007669"/>
    <property type="project" value="UniProtKB-SubCell"/>
</dbReference>
<evidence type="ECO:0000313" key="11">
    <source>
        <dbReference type="Proteomes" id="UP000719412"/>
    </source>
</evidence>
<feature type="chain" id="PRO_5035290623" description="Homeobox domain-containing protein" evidence="8">
    <location>
        <begin position="19"/>
        <end position="753"/>
    </location>
</feature>
<dbReference type="SUPFAM" id="SSF52058">
    <property type="entry name" value="L domain-like"/>
    <property type="match status" value="1"/>
</dbReference>
<dbReference type="Pfam" id="PF00046">
    <property type="entry name" value="Homeodomain"/>
    <property type="match status" value="1"/>
</dbReference>
<evidence type="ECO:0000256" key="5">
    <source>
        <dbReference type="PROSITE-ProRule" id="PRU00108"/>
    </source>
</evidence>
<dbReference type="InterPro" id="IPR017970">
    <property type="entry name" value="Homeobox_CS"/>
</dbReference>
<keyword evidence="8" id="KW-0732">Signal</keyword>
<feature type="domain" description="Homeobox" evidence="9">
    <location>
        <begin position="368"/>
        <end position="428"/>
    </location>
</feature>
<dbReference type="InterPro" id="IPR050848">
    <property type="entry name" value="Homeobox_TF"/>
</dbReference>
<dbReference type="PROSITE" id="PS50071">
    <property type="entry name" value="HOMEOBOX_2"/>
    <property type="match status" value="1"/>
</dbReference>
<protein>
    <recommendedName>
        <fullName evidence="9">Homeobox domain-containing protein</fullName>
    </recommendedName>
</protein>
<dbReference type="Gene3D" id="3.80.10.10">
    <property type="entry name" value="Ribonuclease Inhibitor"/>
    <property type="match status" value="2"/>
</dbReference>
<proteinExistence type="predicted"/>
<dbReference type="InterPro" id="IPR032675">
    <property type="entry name" value="LRR_dom_sf"/>
</dbReference>
<dbReference type="PROSITE" id="PS00027">
    <property type="entry name" value="HOMEOBOX_1"/>
    <property type="match status" value="1"/>
</dbReference>
<organism evidence="10 11">
    <name type="scientific">Tenebrio molitor</name>
    <name type="common">Yellow mealworm beetle</name>
    <dbReference type="NCBI Taxonomy" id="7067"/>
    <lineage>
        <taxon>Eukaryota</taxon>
        <taxon>Metazoa</taxon>
        <taxon>Ecdysozoa</taxon>
        <taxon>Arthropoda</taxon>
        <taxon>Hexapoda</taxon>
        <taxon>Insecta</taxon>
        <taxon>Pterygota</taxon>
        <taxon>Neoptera</taxon>
        <taxon>Endopterygota</taxon>
        <taxon>Coleoptera</taxon>
        <taxon>Polyphaga</taxon>
        <taxon>Cucujiformia</taxon>
        <taxon>Tenebrionidae</taxon>
        <taxon>Tenebrio</taxon>
    </lineage>
</organism>
<dbReference type="InterPro" id="IPR001356">
    <property type="entry name" value="HD"/>
</dbReference>
<dbReference type="Pfam" id="PF13855">
    <property type="entry name" value="LRR_8"/>
    <property type="match status" value="1"/>
</dbReference>
<evidence type="ECO:0000256" key="6">
    <source>
        <dbReference type="RuleBase" id="RU000682"/>
    </source>
</evidence>
<name>A0A8J6H912_TENMO</name>
<sequence length="753" mass="85804">MDSLKVLILLTSAILVLSENCVRNKTNISVTVYQNIDSAGENFTVEGPVEYKKDIFHLLIENETLPNLCRNFFSIQNELSILQIVNSSVQEIQAGAFNVTPTLALLRIVLNPVSTIRKNVFNDIKVKEIDLSQNFITAIDTEAFDNNTHLEIVKLNNNQIKEIDPNWFVNSPKVYKLSVVYNDIKTIPAEAFKNMDQNRPLKLRLSANRITEINPDAFNSHHTIQLLRINGNKLTALPENIFINRTIRNLQVNMNLLQCFPDVMFESGINTLMFVDNISFECACLTKVRKFAEENNLEVVYPSIICEDRVREVNIVFSFNKTYEIPLLPPTTSEDHETSGHLECDAERGIYPSPVGGPENSSEAAKGRKPRRRRTAFTHAQLAYLERKFRCQKYLSVADRSDVADALNLSETQVKTWYQNRRTKWKRQNQLRLEQLRHQASVEKELMNAGNLRGSAADPTPCCQPAGIPRYGAQSPNEPVLLQNSQSASMNKSFVLPNLISFLVFVMPGMVLCNVYGRAPMFPPQQALQPNFRYEPGPVAAKKIEPTPLDKFLKETMDAFTNIKYDVSQLSNHANSALSTFRTAETLLGNPTRRSFFEPRNLDDIQSFFGLLAKSIRSLYTLITVLIKDVGNALMYTVEQPAMALRTNSVQSTHLFQITRISQFHLTLPFNPTLLFHLLFLLNLTFPPKIVLRTKTTIPLNLLILLNTHNFQQIHQMRRHYNPCRQCNNPLRKSGFLKEHKLSAIPIQDFCHP</sequence>
<comment type="subcellular location">
    <subcellularLocation>
        <location evidence="1 5 6">Nucleus</location>
    </subcellularLocation>
</comment>
<evidence type="ECO:0000256" key="7">
    <source>
        <dbReference type="SAM" id="MobiDB-lite"/>
    </source>
</evidence>
<feature type="region of interest" description="Disordered" evidence="7">
    <location>
        <begin position="350"/>
        <end position="373"/>
    </location>
</feature>
<dbReference type="GO" id="GO:0003677">
    <property type="term" value="F:DNA binding"/>
    <property type="evidence" value="ECO:0007669"/>
    <property type="project" value="UniProtKB-UniRule"/>
</dbReference>
<dbReference type="InterPro" id="IPR001611">
    <property type="entry name" value="Leu-rich_rpt"/>
</dbReference>
<keyword evidence="2 5" id="KW-0238">DNA-binding</keyword>
<evidence type="ECO:0000256" key="8">
    <source>
        <dbReference type="SAM" id="SignalP"/>
    </source>
</evidence>
<dbReference type="SUPFAM" id="SSF46689">
    <property type="entry name" value="Homeodomain-like"/>
    <property type="match status" value="1"/>
</dbReference>
<evidence type="ECO:0000259" key="9">
    <source>
        <dbReference type="PROSITE" id="PS50071"/>
    </source>
</evidence>
<dbReference type="CDD" id="cd00086">
    <property type="entry name" value="homeodomain"/>
    <property type="match status" value="1"/>
</dbReference>
<dbReference type="AlphaFoldDB" id="A0A8J6H912"/>
<keyword evidence="3 5" id="KW-0371">Homeobox</keyword>
<reference evidence="10" key="2">
    <citation type="submission" date="2021-08" db="EMBL/GenBank/DDBJ databases">
        <authorList>
            <person name="Eriksson T."/>
        </authorList>
    </citation>
    <scope>NUCLEOTIDE SEQUENCE</scope>
    <source>
        <strain evidence="10">Stoneville</strain>
        <tissue evidence="10">Whole head</tissue>
    </source>
</reference>
<evidence type="ECO:0000256" key="1">
    <source>
        <dbReference type="ARBA" id="ARBA00004123"/>
    </source>
</evidence>